<protein>
    <submittedName>
        <fullName evidence="1">Uncharacterized protein</fullName>
    </submittedName>
</protein>
<gene>
    <name evidence="1" type="ORF">CIMG_13516</name>
</gene>
<proteinExistence type="predicted"/>
<reference evidence="2" key="2">
    <citation type="journal article" date="2010" name="Genome Res.">
        <title>Population genomic sequencing of Coccidioides fungi reveals recent hybridization and transposon control.</title>
        <authorList>
            <person name="Neafsey D.E."/>
            <person name="Barker B.M."/>
            <person name="Sharpton T.J."/>
            <person name="Stajich J.E."/>
            <person name="Park D.J."/>
            <person name="Whiston E."/>
            <person name="Hung C.-Y."/>
            <person name="McMahan C."/>
            <person name="White J."/>
            <person name="Sykes S."/>
            <person name="Heiman D."/>
            <person name="Young S."/>
            <person name="Zeng Q."/>
            <person name="Abouelleil A."/>
            <person name="Aftuck L."/>
            <person name="Bessette D."/>
            <person name="Brown A."/>
            <person name="FitzGerald M."/>
            <person name="Lui A."/>
            <person name="Macdonald J.P."/>
            <person name="Priest M."/>
            <person name="Orbach M.J."/>
            <person name="Galgiani J.N."/>
            <person name="Kirkland T.N."/>
            <person name="Cole G.T."/>
            <person name="Birren B.W."/>
            <person name="Henn M.R."/>
            <person name="Taylor J.W."/>
            <person name="Rounsley S.D."/>
        </authorList>
    </citation>
    <scope>GENOME REANNOTATION</scope>
    <source>
        <strain evidence="2">RS</strain>
    </source>
</reference>
<dbReference type="InParanoid" id="A0A0D8JVA0"/>
<dbReference type="EMBL" id="GG704915">
    <property type="protein sequence ID" value="KJF61222.1"/>
    <property type="molecule type" value="Genomic_DNA"/>
</dbReference>
<dbReference type="KEGG" id="cim:CIMG_13516"/>
<dbReference type="AlphaFoldDB" id="A0A0D8JVA0"/>
<dbReference type="GeneID" id="24165143"/>
<sequence>MIAELQEQATLIKFILERKKQNYRAKFCINSSNKFQQTNKKNKNWVKTRVIKLMQDPDETLKRQGGNLIKKTSRCKQAALLN</sequence>
<dbReference type="Proteomes" id="UP000001261">
    <property type="component" value="Unassembled WGS sequence"/>
</dbReference>
<reference evidence="2" key="1">
    <citation type="journal article" date="2009" name="Genome Res.">
        <title>Comparative genomic analyses of the human fungal pathogens Coccidioides and their relatives.</title>
        <authorList>
            <person name="Sharpton T.J."/>
            <person name="Stajich J.E."/>
            <person name="Rounsley S.D."/>
            <person name="Gardner M.J."/>
            <person name="Wortman J.R."/>
            <person name="Jordar V.S."/>
            <person name="Maiti R."/>
            <person name="Kodira C.D."/>
            <person name="Neafsey D.E."/>
            <person name="Zeng Q."/>
            <person name="Hung C.-Y."/>
            <person name="McMahan C."/>
            <person name="Muszewska A."/>
            <person name="Grynberg M."/>
            <person name="Mandel M.A."/>
            <person name="Kellner E.M."/>
            <person name="Barker B.M."/>
            <person name="Galgiani J.N."/>
            <person name="Orbach M.J."/>
            <person name="Kirkland T.N."/>
            <person name="Cole G.T."/>
            <person name="Henn M.R."/>
            <person name="Birren B.W."/>
            <person name="Taylor J.W."/>
        </authorList>
    </citation>
    <scope>NUCLEOTIDE SEQUENCE [LARGE SCALE GENOMIC DNA]</scope>
    <source>
        <strain evidence="2">RS</strain>
    </source>
</reference>
<keyword evidence="2" id="KW-1185">Reference proteome</keyword>
<evidence type="ECO:0000313" key="2">
    <source>
        <dbReference type="Proteomes" id="UP000001261"/>
    </source>
</evidence>
<organism evidence="1 2">
    <name type="scientific">Coccidioides immitis (strain RS)</name>
    <name type="common">Valley fever fungus</name>
    <dbReference type="NCBI Taxonomy" id="246410"/>
    <lineage>
        <taxon>Eukaryota</taxon>
        <taxon>Fungi</taxon>
        <taxon>Dikarya</taxon>
        <taxon>Ascomycota</taxon>
        <taxon>Pezizomycotina</taxon>
        <taxon>Eurotiomycetes</taxon>
        <taxon>Eurotiomycetidae</taxon>
        <taxon>Onygenales</taxon>
        <taxon>Onygenaceae</taxon>
        <taxon>Coccidioides</taxon>
    </lineage>
</organism>
<evidence type="ECO:0000313" key="1">
    <source>
        <dbReference type="EMBL" id="KJF61222.1"/>
    </source>
</evidence>
<dbReference type="VEuPathDB" id="FungiDB:CIMG_13516"/>
<name>A0A0D8JVA0_COCIM</name>
<accession>A0A0D8JVA0</accession>
<dbReference type="RefSeq" id="XP_004444635.1">
    <property type="nucleotide sequence ID" value="XM_004444578.1"/>
</dbReference>